<dbReference type="EMBL" id="JBJUIK010000001">
    <property type="protein sequence ID" value="KAL3537106.1"/>
    <property type="molecule type" value="Genomic_DNA"/>
</dbReference>
<comment type="caution">
    <text evidence="3">The sequence shown here is derived from an EMBL/GenBank/DDBJ whole genome shotgun (WGS) entry which is preliminary data.</text>
</comment>
<feature type="compositionally biased region" description="Polar residues" evidence="1">
    <location>
        <begin position="31"/>
        <end position="49"/>
    </location>
</feature>
<dbReference type="Pfam" id="PF07727">
    <property type="entry name" value="RVT_2"/>
    <property type="match status" value="1"/>
</dbReference>
<keyword evidence="4" id="KW-1185">Reference proteome</keyword>
<evidence type="ECO:0000313" key="3">
    <source>
        <dbReference type="EMBL" id="KAL3537106.1"/>
    </source>
</evidence>
<reference evidence="3 4" key="1">
    <citation type="submission" date="2024-11" db="EMBL/GenBank/DDBJ databases">
        <title>A near-complete genome assembly of Cinchona calisaya.</title>
        <authorList>
            <person name="Lian D.C."/>
            <person name="Zhao X.W."/>
            <person name="Wei L."/>
        </authorList>
    </citation>
    <scope>NUCLEOTIDE SEQUENCE [LARGE SCALE GENOMIC DNA]</scope>
    <source>
        <tissue evidence="3">Nenye</tissue>
    </source>
</reference>
<accession>A0ABD3B0Z0</accession>
<sequence length="246" mass="28021">MEDNTCESFELLKTLDLPHISARIVEPKSSLPITSESPNSAPQPMSPNSKLRPASVTHSSPKFSQVYSRRKTIPELTQVQESNLDFGNEIMVRPDPPLHTQIVETSNEPTNDLDLPVAVRKSTRECTKRPLYLLAHYVSLKHLSPTHKKFIASLNTITIPNTVSEALSKREWRDAMKEEMSALQKNKIWEIVDKPKGKNIVDCKWIFTLKYKFDGSLERYKARLVARGYIQIMGLIIKGLLLLLQK</sequence>
<evidence type="ECO:0000313" key="4">
    <source>
        <dbReference type="Proteomes" id="UP001630127"/>
    </source>
</evidence>
<organism evidence="3 4">
    <name type="scientific">Cinchona calisaya</name>
    <dbReference type="NCBI Taxonomy" id="153742"/>
    <lineage>
        <taxon>Eukaryota</taxon>
        <taxon>Viridiplantae</taxon>
        <taxon>Streptophyta</taxon>
        <taxon>Embryophyta</taxon>
        <taxon>Tracheophyta</taxon>
        <taxon>Spermatophyta</taxon>
        <taxon>Magnoliopsida</taxon>
        <taxon>eudicotyledons</taxon>
        <taxon>Gunneridae</taxon>
        <taxon>Pentapetalae</taxon>
        <taxon>asterids</taxon>
        <taxon>lamiids</taxon>
        <taxon>Gentianales</taxon>
        <taxon>Rubiaceae</taxon>
        <taxon>Cinchonoideae</taxon>
        <taxon>Cinchoneae</taxon>
        <taxon>Cinchona</taxon>
    </lineage>
</organism>
<gene>
    <name evidence="3" type="ORF">ACH5RR_000472</name>
</gene>
<evidence type="ECO:0000256" key="1">
    <source>
        <dbReference type="SAM" id="MobiDB-lite"/>
    </source>
</evidence>
<evidence type="ECO:0000259" key="2">
    <source>
        <dbReference type="Pfam" id="PF07727"/>
    </source>
</evidence>
<dbReference type="AlphaFoldDB" id="A0ABD3B0Z0"/>
<protein>
    <recommendedName>
        <fullName evidence="2">Reverse transcriptase Ty1/copia-type domain-containing protein</fullName>
    </recommendedName>
</protein>
<name>A0ABD3B0Z0_9GENT</name>
<proteinExistence type="predicted"/>
<feature type="region of interest" description="Disordered" evidence="1">
    <location>
        <begin position="29"/>
        <end position="63"/>
    </location>
</feature>
<feature type="domain" description="Reverse transcriptase Ty1/copia-type" evidence="2">
    <location>
        <begin position="186"/>
        <end position="234"/>
    </location>
</feature>
<dbReference type="Proteomes" id="UP001630127">
    <property type="component" value="Unassembled WGS sequence"/>
</dbReference>
<dbReference type="InterPro" id="IPR013103">
    <property type="entry name" value="RVT_2"/>
</dbReference>